<evidence type="ECO:0000313" key="1">
    <source>
        <dbReference type="EMBL" id="RKF81207.1"/>
    </source>
</evidence>
<gene>
    <name evidence="1" type="ORF">GcM1_185011</name>
</gene>
<reference evidence="1 2" key="1">
    <citation type="journal article" date="2018" name="BMC Genomics">
        <title>Comparative genome analyses reveal sequence features reflecting distinct modes of host-adaptation between dicot and monocot powdery mildew.</title>
        <authorList>
            <person name="Wu Y."/>
            <person name="Ma X."/>
            <person name="Pan Z."/>
            <person name="Kale S.D."/>
            <person name="Song Y."/>
            <person name="King H."/>
            <person name="Zhang Q."/>
            <person name="Presley C."/>
            <person name="Deng X."/>
            <person name="Wei C.I."/>
            <person name="Xiao S."/>
        </authorList>
    </citation>
    <scope>NUCLEOTIDE SEQUENCE [LARGE SCALE GENOMIC DNA]</scope>
    <source>
        <strain evidence="1">UMSG1</strain>
    </source>
</reference>
<accession>A0A420J328</accession>
<evidence type="ECO:0000313" key="2">
    <source>
        <dbReference type="Proteomes" id="UP000285326"/>
    </source>
</evidence>
<dbReference type="AlphaFoldDB" id="A0A420J328"/>
<sequence length="142" mass="16692">MVEEPAHIQEINQQIRQFVFSSPLDISFLLIHPSENETFILPTDEEIVQQYSRKIEAHLSLEEMGDSKEPQKISPSEAPQLLVFFELFFLQQNGHLRENLTSIRLLKEALTPAHHSTLFSKYLRWTFFLIKYKSFGAFTVFY</sequence>
<dbReference type="Proteomes" id="UP000285326">
    <property type="component" value="Unassembled WGS sequence"/>
</dbReference>
<comment type="caution">
    <text evidence="1">The sequence shown here is derived from an EMBL/GenBank/DDBJ whole genome shotgun (WGS) entry which is preliminary data.</text>
</comment>
<dbReference type="EMBL" id="MCBS01018528">
    <property type="protein sequence ID" value="RKF81207.1"/>
    <property type="molecule type" value="Genomic_DNA"/>
</dbReference>
<name>A0A420J328_9PEZI</name>
<proteinExistence type="predicted"/>
<protein>
    <submittedName>
        <fullName evidence="1">Uncharacterized protein</fullName>
    </submittedName>
</protein>
<organism evidence="1 2">
    <name type="scientific">Golovinomyces cichoracearum</name>
    <dbReference type="NCBI Taxonomy" id="62708"/>
    <lineage>
        <taxon>Eukaryota</taxon>
        <taxon>Fungi</taxon>
        <taxon>Dikarya</taxon>
        <taxon>Ascomycota</taxon>
        <taxon>Pezizomycotina</taxon>
        <taxon>Leotiomycetes</taxon>
        <taxon>Erysiphales</taxon>
        <taxon>Erysiphaceae</taxon>
        <taxon>Golovinomyces</taxon>
    </lineage>
</organism>